<reference evidence="4 5" key="1">
    <citation type="journal article" date="2018" name="MBio">
        <title>Comparative Genomics Reveals the Core Gene Toolbox for the Fungus-Insect Symbiosis.</title>
        <authorList>
            <person name="Wang Y."/>
            <person name="Stata M."/>
            <person name="Wang W."/>
            <person name="Stajich J.E."/>
            <person name="White M.M."/>
            <person name="Moncalvo J.M."/>
        </authorList>
    </citation>
    <scope>NUCLEOTIDE SEQUENCE [LARGE SCALE GENOMIC DNA]</scope>
    <source>
        <strain evidence="4 5">SC-DP-2</strain>
    </source>
</reference>
<proteinExistence type="predicted"/>
<feature type="compositionally biased region" description="Low complexity" evidence="2">
    <location>
        <begin position="159"/>
        <end position="173"/>
    </location>
</feature>
<evidence type="ECO:0000313" key="5">
    <source>
        <dbReference type="Proteomes" id="UP000245609"/>
    </source>
</evidence>
<evidence type="ECO:0000259" key="3">
    <source>
        <dbReference type="PROSITE" id="PS50217"/>
    </source>
</evidence>
<sequence>MNQNSQSDFLSLLLGSHLASAKEPSSLEVPFSSLPDSMLNLENVSDLLSHGTGPSPSSSYDNFSCFDIAQNSTLPIDTSPLDTCVATPINHDFISLLGKDNSCTCDDLGVCCIHLPSDFSNSSPFNPHCFSPENLELTSVLALFNERFQTPTNPLKIYPKPSSDSPPSTNSSFVSILPAPPLQALDSTVPPKPIAPSDLPASPVSLDVFRYKTDRQFLDSLPPQLAMKRNRVRSNKHIAEMKKLASSCADDASPKNDPSLAVLSNPISKRDKNTAAARRSRLRKALKLDSLEKQVVELELEKKSLLDTISSFKAEQLKYKEREELLLDHIKSMKMLLVSTFRNNSL</sequence>
<keyword evidence="5" id="KW-1185">Reference proteome</keyword>
<dbReference type="AlphaFoldDB" id="A0A2T9ZGI8"/>
<feature type="domain" description="BZIP" evidence="3">
    <location>
        <begin position="269"/>
        <end position="326"/>
    </location>
</feature>
<protein>
    <recommendedName>
        <fullName evidence="3">BZIP domain-containing protein</fullName>
    </recommendedName>
</protein>
<name>A0A2T9ZGI8_9FUNG</name>
<gene>
    <name evidence="4" type="ORF">BB560_001864</name>
</gene>
<keyword evidence="1" id="KW-0175">Coiled coil</keyword>
<feature type="region of interest" description="Disordered" evidence="2">
    <location>
        <begin position="154"/>
        <end position="173"/>
    </location>
</feature>
<dbReference type="Proteomes" id="UP000245609">
    <property type="component" value="Unassembled WGS sequence"/>
</dbReference>
<dbReference type="Gene3D" id="3.30.160.60">
    <property type="entry name" value="Classic Zinc Finger"/>
    <property type="match status" value="1"/>
</dbReference>
<dbReference type="EMBL" id="MBFS01000208">
    <property type="protein sequence ID" value="PVV03637.1"/>
    <property type="molecule type" value="Genomic_DNA"/>
</dbReference>
<accession>A0A2T9ZGI8</accession>
<comment type="caution">
    <text evidence="4">The sequence shown here is derived from an EMBL/GenBank/DDBJ whole genome shotgun (WGS) entry which is preliminary data.</text>
</comment>
<organism evidence="4 5">
    <name type="scientific">Smittium megazygosporum</name>
    <dbReference type="NCBI Taxonomy" id="133381"/>
    <lineage>
        <taxon>Eukaryota</taxon>
        <taxon>Fungi</taxon>
        <taxon>Fungi incertae sedis</taxon>
        <taxon>Zoopagomycota</taxon>
        <taxon>Kickxellomycotina</taxon>
        <taxon>Harpellomycetes</taxon>
        <taxon>Harpellales</taxon>
        <taxon>Legeriomycetaceae</taxon>
        <taxon>Smittium</taxon>
    </lineage>
</organism>
<dbReference type="CDD" id="cd12193">
    <property type="entry name" value="bZIP_GCN4"/>
    <property type="match status" value="1"/>
</dbReference>
<dbReference type="PROSITE" id="PS00036">
    <property type="entry name" value="BZIP_BASIC"/>
    <property type="match status" value="1"/>
</dbReference>
<dbReference type="PROSITE" id="PS50217">
    <property type="entry name" value="BZIP"/>
    <property type="match status" value="1"/>
</dbReference>
<evidence type="ECO:0000313" key="4">
    <source>
        <dbReference type="EMBL" id="PVV03637.1"/>
    </source>
</evidence>
<dbReference type="GO" id="GO:0003700">
    <property type="term" value="F:DNA-binding transcription factor activity"/>
    <property type="evidence" value="ECO:0007669"/>
    <property type="project" value="InterPro"/>
</dbReference>
<dbReference type="SUPFAM" id="SSF57959">
    <property type="entry name" value="Leucine zipper domain"/>
    <property type="match status" value="1"/>
</dbReference>
<evidence type="ECO:0000256" key="1">
    <source>
        <dbReference type="SAM" id="Coils"/>
    </source>
</evidence>
<dbReference type="InterPro" id="IPR046347">
    <property type="entry name" value="bZIP_sf"/>
</dbReference>
<evidence type="ECO:0000256" key="2">
    <source>
        <dbReference type="SAM" id="MobiDB-lite"/>
    </source>
</evidence>
<dbReference type="Pfam" id="PF07716">
    <property type="entry name" value="bZIP_2"/>
    <property type="match status" value="1"/>
</dbReference>
<feature type="coiled-coil region" evidence="1">
    <location>
        <begin position="281"/>
        <end position="315"/>
    </location>
</feature>
<dbReference type="InterPro" id="IPR004827">
    <property type="entry name" value="bZIP"/>
</dbReference>
<dbReference type="STRING" id="133381.A0A2T9ZGI8"/>